<dbReference type="KEGG" id="bbo:BBOV_IV010090"/>
<keyword evidence="8" id="KW-1185">Reference proteome</keyword>
<dbReference type="VEuPathDB" id="PiroplasmaDB:BBOV_IV010090"/>
<reference evidence="7 8" key="1">
    <citation type="journal article" date="2007" name="PLoS Pathog.">
        <title>Genome sequence of Babesia bovis and comparative analysis of apicomplexan hemoprotozoa.</title>
        <authorList>
            <person name="Brayton K.A."/>
            <person name="Lau A.O.T."/>
            <person name="Herndon D.R."/>
            <person name="Hannick L."/>
            <person name="Kappmeyer L.S."/>
            <person name="Berens S.J."/>
            <person name="Bidwell S.L."/>
            <person name="Brown W.C."/>
            <person name="Crabtree J."/>
            <person name="Fadrosh D."/>
            <person name="Feldblum T."/>
            <person name="Forberger H.A."/>
            <person name="Haas B.J."/>
            <person name="Howell J.M."/>
            <person name="Khouri H."/>
            <person name="Koo H."/>
            <person name="Mann D.J."/>
            <person name="Norimine J."/>
            <person name="Paulsen I.T."/>
            <person name="Radune D."/>
            <person name="Ren Q."/>
            <person name="Smith R.K. Jr."/>
            <person name="Suarez C.E."/>
            <person name="White O."/>
            <person name="Wortman J.R."/>
            <person name="Knowles D.P. Jr."/>
            <person name="McElwain T.F."/>
            <person name="Nene V.M."/>
        </authorList>
    </citation>
    <scope>NUCLEOTIDE SEQUENCE [LARGE SCALE GENOMIC DNA]</scope>
    <source>
        <strain evidence="7">T2Bo</strain>
    </source>
</reference>
<dbReference type="GO" id="GO:0032366">
    <property type="term" value="P:intracellular sterol transport"/>
    <property type="evidence" value="ECO:0007669"/>
    <property type="project" value="TreeGrafter"/>
</dbReference>
<evidence type="ECO:0000313" key="8">
    <source>
        <dbReference type="Proteomes" id="UP000002173"/>
    </source>
</evidence>
<reference evidence="8" key="2">
    <citation type="journal article" date="2020" name="Data Brief">
        <title>Transcriptome dataset of Babesia bovis life stages within vertebrate and invertebrate hosts.</title>
        <authorList>
            <person name="Ueti M.W."/>
            <person name="Johnson W.C."/>
            <person name="Kappmeyer L.S."/>
            <person name="Herndon D.R."/>
            <person name="Mousel M.R."/>
            <person name="Reif K.E."/>
            <person name="Taus N.S."/>
            <person name="Ifeonu O.O."/>
            <person name="Silva J.C."/>
            <person name="Suarez C.E."/>
            <person name="Brayton K.A."/>
        </authorList>
    </citation>
    <scope>NUCLEOTIDE SEQUENCE [LARGE SCALE GENOMIC DNA]</scope>
</reference>
<dbReference type="GO" id="GO:0005886">
    <property type="term" value="C:plasma membrane"/>
    <property type="evidence" value="ECO:0007669"/>
    <property type="project" value="TreeGrafter"/>
</dbReference>
<feature type="transmembrane region" description="Helical" evidence="5">
    <location>
        <begin position="1223"/>
        <end position="1241"/>
    </location>
</feature>
<dbReference type="RefSeq" id="XP_001610931.1">
    <property type="nucleotide sequence ID" value="XM_001610881.1"/>
</dbReference>
<feature type="domain" description="VASt" evidence="6">
    <location>
        <begin position="1012"/>
        <end position="1188"/>
    </location>
</feature>
<comment type="subcellular location">
    <subcellularLocation>
        <location evidence="1">Membrane</location>
        <topology evidence="1">Single-pass membrane protein</topology>
    </subcellularLocation>
</comment>
<organism evidence="7 8">
    <name type="scientific">Babesia bovis</name>
    <dbReference type="NCBI Taxonomy" id="5865"/>
    <lineage>
        <taxon>Eukaryota</taxon>
        <taxon>Sar</taxon>
        <taxon>Alveolata</taxon>
        <taxon>Apicomplexa</taxon>
        <taxon>Aconoidasida</taxon>
        <taxon>Piroplasmida</taxon>
        <taxon>Babesiidae</taxon>
        <taxon>Babesia</taxon>
    </lineage>
</organism>
<comment type="caution">
    <text evidence="7">The sequence shown here is derived from an EMBL/GenBank/DDBJ whole genome shotgun (WGS) entry which is preliminary data.</text>
</comment>
<dbReference type="GeneID" id="5479165"/>
<reference evidence="8" key="3">
    <citation type="journal article" date="2021" name="Int. J. Parasitol.">
        <title>Comparative analysis of gene expression between Babesia bovis blood stages and kinetes allowed by improved genome annotation.</title>
        <authorList>
            <person name="Ueti M.W."/>
            <person name="Johnson W.C."/>
            <person name="Kappmeyer L.S."/>
            <person name="Herndon D.R."/>
            <person name="Mousel M.R."/>
            <person name="Reif K.E."/>
            <person name="Taus N.S."/>
            <person name="Ifeonu O.O."/>
            <person name="Silva J.C."/>
            <person name="Suarez C.E."/>
            <person name="Brayton K.A."/>
        </authorList>
    </citation>
    <scope>NUCLEOTIDE SEQUENCE [LARGE SCALE GENOMIC DNA]</scope>
</reference>
<dbReference type="Gene3D" id="2.30.29.30">
    <property type="entry name" value="Pleckstrin-homology domain (PH domain)/Phosphotyrosine-binding domain (PTB)"/>
    <property type="match status" value="1"/>
</dbReference>
<evidence type="ECO:0000259" key="6">
    <source>
        <dbReference type="PROSITE" id="PS51778"/>
    </source>
</evidence>
<dbReference type="InterPro" id="IPR036028">
    <property type="entry name" value="SH3-like_dom_sf"/>
</dbReference>
<dbReference type="PANTHER" id="PTHR23319">
    <property type="entry name" value="GRAM DOMAIN CONTAINING 1B, ISOFORM E"/>
    <property type="match status" value="1"/>
</dbReference>
<dbReference type="Pfam" id="PF16016">
    <property type="entry name" value="VASt"/>
    <property type="match status" value="1"/>
</dbReference>
<gene>
    <name evidence="7" type="ORF">BBOV_IV010090</name>
</gene>
<dbReference type="InterPro" id="IPR011993">
    <property type="entry name" value="PH-like_dom_sf"/>
</dbReference>
<dbReference type="InterPro" id="IPR031968">
    <property type="entry name" value="VASt"/>
</dbReference>
<evidence type="ECO:0000313" key="7">
    <source>
        <dbReference type="EMBL" id="EDO07363.1"/>
    </source>
</evidence>
<protein>
    <recommendedName>
        <fullName evidence="6">VASt domain-containing protein</fullName>
    </recommendedName>
</protein>
<dbReference type="SMART" id="SM00568">
    <property type="entry name" value="GRAM"/>
    <property type="match status" value="1"/>
</dbReference>
<keyword evidence="4 5" id="KW-0472">Membrane</keyword>
<dbReference type="GO" id="GO:0120015">
    <property type="term" value="F:sterol transfer activity"/>
    <property type="evidence" value="ECO:0007669"/>
    <property type="project" value="TreeGrafter"/>
</dbReference>
<dbReference type="GO" id="GO:0140268">
    <property type="term" value="C:endoplasmic reticulum-plasma membrane contact site"/>
    <property type="evidence" value="ECO:0007669"/>
    <property type="project" value="TreeGrafter"/>
</dbReference>
<dbReference type="PANTHER" id="PTHR23319:SF4">
    <property type="entry name" value="GRAM DOMAIN CONTAINING 1B, ISOFORM E"/>
    <property type="match status" value="1"/>
</dbReference>
<sequence>MRLSVDDSSDLSFVVSSYSAKCTSAKTLSSRLKNLLTPCKESSDLRSLLDYFLPYAIDRKLKALHRKIESLSKYGNRDSILSVSWLENRTRVPYDDNDDNDDEICTSREDFPDIAHQADEGYNRDIVPEMSDNRPAFDILSNALSDRFVNRHIGISNVSSGRQSIHRTRSEILVRRMPRNLGSFQSVDNTIVSSSLSNRGSFVNSNGYKSSELSYKSSSRNSFTHSDSFEVEKTRSDISGIQMLGQLCTPDFIARGCTSKNLSTLNVELADVSRVSSISRIPLCIDISEADRAMYASLCRILRGMLLFVDESVNHELHWLDTFDKTIEEVVSLLEQIVSDGTVMMKSLKDMLKNYSSTYTASVTAYEKALYRFQKFEKSLELALNSRASGSSVSCDAVNCEYSECSSGNSEFLLNRESNRGAMSRLLDNPKDFIRYTNYIEQMCLSHQMYDNWEKNRDYCARGYTEILTTYAEHYPKNVHGIEVECFEMLSRLPSVLLANISYKSKILASCLYYLSKFEHEGVIELHYSVNLESSNLKDRLQTSVVDCFECMRALSKKMAQLHYSQMDRYSRFSTRYPIKLCDVEINALLKPYYKYNKHMYTIWWSIYSTIATVFPKSVAASRKVRGTVNPVMGVFVEIKMPSGFLQSILKHFEDLLEASSTDVLTLCSSSISTCASVMNWFDFVGSLARENKLNPDQLIGAFQSLQRTISEFDSNSASVEMFDADTLNKTNPEDAHPLVNLVASVDVCVPSSTMTTMLSSIEFMAESLVDYEESDHNFRFSCGEKLHILYSGNTPLWYGHTISGINRWFPAKYVRPLHDIGISLFRRADLESYTSLDCHRIGDGDTTNVGVNGRTGNITLTSKSTLKQALMLSKLGLDGRVVHEFKCSLCRKIILRGTLYLTETHLGFISSFNDATLFGPQTTVTVPMEDIASCHLTSSKTLSFYVRVVLRSGEEHTFYSVRHARKIRDAVAEMAQLDVNPREDSATPNVVIGSINMSVELRDSFGIMEPLSKSLPPVTLHISLKDYFNSCLSDNVNPGSRLADTRLQQNAFDFRGDLEPVVFDWSQDGVFVQHRQITYSFRLKEGKYSSLLTRHVCGKAREELKYALVDRTHLIYESANYTSDIPYSNYFYTLMRITATSVSPESTVVKAEYDVKFTKSTLLSSVISNEASERLASSASMLLYPSNVDTDPTESDSLKHSAKSGSYQSTVATGASRTMQSFTWLCIAFLLIYTGLLSGWR</sequence>
<dbReference type="Proteomes" id="UP000002173">
    <property type="component" value="Unassembled WGS sequence"/>
</dbReference>
<keyword evidence="3 5" id="KW-1133">Transmembrane helix</keyword>
<dbReference type="OMA" id="RYTNYIE"/>
<dbReference type="InterPro" id="IPR004182">
    <property type="entry name" value="GRAM"/>
</dbReference>
<evidence type="ECO:0000256" key="5">
    <source>
        <dbReference type="SAM" id="Phobius"/>
    </source>
</evidence>
<proteinExistence type="predicted"/>
<dbReference type="Pfam" id="PF02893">
    <property type="entry name" value="GRAM"/>
    <property type="match status" value="1"/>
</dbReference>
<dbReference type="EMBL" id="AAXT01000002">
    <property type="protein sequence ID" value="EDO07363.1"/>
    <property type="molecule type" value="Genomic_DNA"/>
</dbReference>
<accession>A7AS44</accession>
<evidence type="ECO:0000256" key="4">
    <source>
        <dbReference type="ARBA" id="ARBA00023136"/>
    </source>
</evidence>
<dbReference type="GO" id="GO:0005789">
    <property type="term" value="C:endoplasmic reticulum membrane"/>
    <property type="evidence" value="ECO:0007669"/>
    <property type="project" value="TreeGrafter"/>
</dbReference>
<evidence type="ECO:0000256" key="1">
    <source>
        <dbReference type="ARBA" id="ARBA00004167"/>
    </source>
</evidence>
<name>A7AS44_BABBO</name>
<dbReference type="InParanoid" id="A7AS44"/>
<evidence type="ECO:0000256" key="2">
    <source>
        <dbReference type="ARBA" id="ARBA00022692"/>
    </source>
</evidence>
<dbReference type="PROSITE" id="PS51778">
    <property type="entry name" value="VAST"/>
    <property type="match status" value="1"/>
</dbReference>
<dbReference type="AlphaFoldDB" id="A7AS44"/>
<keyword evidence="2 5" id="KW-0812">Transmembrane</keyword>
<evidence type="ECO:0000256" key="3">
    <source>
        <dbReference type="ARBA" id="ARBA00022989"/>
    </source>
</evidence>
<dbReference type="SUPFAM" id="SSF50044">
    <property type="entry name" value="SH3-domain"/>
    <property type="match status" value="1"/>
</dbReference>
<dbReference type="GO" id="GO:0032934">
    <property type="term" value="F:sterol binding"/>
    <property type="evidence" value="ECO:0007669"/>
    <property type="project" value="TreeGrafter"/>
</dbReference>
<dbReference type="InterPro" id="IPR051482">
    <property type="entry name" value="Cholesterol_transport"/>
</dbReference>
<dbReference type="eggNOG" id="ENOG502QWZZ">
    <property type="taxonomic scope" value="Eukaryota"/>
</dbReference>